<dbReference type="PANTHER" id="PTHR30337:SF7">
    <property type="entry name" value="PHOSPHOESTERASE"/>
    <property type="match status" value="1"/>
</dbReference>
<dbReference type="SUPFAM" id="SSF56300">
    <property type="entry name" value="Metallo-dependent phosphatases"/>
    <property type="match status" value="1"/>
</dbReference>
<evidence type="ECO:0000313" key="3">
    <source>
        <dbReference type="EMBL" id="SMH40225.1"/>
    </source>
</evidence>
<proteinExistence type="predicted"/>
<keyword evidence="3" id="KW-0540">Nuclease</keyword>
<dbReference type="AlphaFoldDB" id="A0A1X7NQH1"/>
<dbReference type="InterPro" id="IPR004843">
    <property type="entry name" value="Calcineurin-like_PHP"/>
</dbReference>
<organism evidence="3 4">
    <name type="scientific">Carnobacterium iners</name>
    <dbReference type="NCBI Taxonomy" id="1073423"/>
    <lineage>
        <taxon>Bacteria</taxon>
        <taxon>Bacillati</taxon>
        <taxon>Bacillota</taxon>
        <taxon>Bacilli</taxon>
        <taxon>Lactobacillales</taxon>
        <taxon>Carnobacteriaceae</taxon>
        <taxon>Carnobacterium</taxon>
    </lineage>
</organism>
<dbReference type="InterPro" id="IPR041796">
    <property type="entry name" value="Mre11_N"/>
</dbReference>
<reference evidence="3 4" key="1">
    <citation type="submission" date="2017-04" db="EMBL/GenBank/DDBJ databases">
        <authorList>
            <person name="Afonso C.L."/>
            <person name="Miller P.J."/>
            <person name="Scott M.A."/>
            <person name="Spackman E."/>
            <person name="Goraichik I."/>
            <person name="Dimitrov K.M."/>
            <person name="Suarez D.L."/>
            <person name="Swayne D.E."/>
        </authorList>
    </citation>
    <scope>NUCLEOTIDE SEQUENCE [LARGE SCALE GENOMIC DNA]</scope>
    <source>
        <strain evidence="3 4">LMG26642</strain>
    </source>
</reference>
<dbReference type="CDD" id="cd00840">
    <property type="entry name" value="MPP_Mre11_N"/>
    <property type="match status" value="1"/>
</dbReference>
<dbReference type="PANTHER" id="PTHR30337">
    <property type="entry name" value="COMPONENT OF ATP-DEPENDENT DSDNA EXONUCLEASE"/>
    <property type="match status" value="1"/>
</dbReference>
<dbReference type="InterPro" id="IPR029052">
    <property type="entry name" value="Metallo-depent_PP-like"/>
</dbReference>
<sequence length="413" mass="48120">MVQFIHGADLHLDSPFIGLKSMPEFVWQAIYRSTFEALSQLVNIAIENKVDFVCLVGDIYDSDDRSVKAQAFFRNEMERLNEKKIPVYLSHGNHDYIGNQGLHLEMPENVVIFGENPETYWLTTKRNEKIAMTGFSYTKRWITERKIVDYPKKYDEADYQIGMLHGFSEGLESEHGKYAPFTLKELKNKQYDYWALGHIHKRQQLAAHPLIIYPGNTQGRNSKETGPKGCELVTLTDISEQIEFYPTATIHWEKIELSIKGSVNLEAVYTSIQQAILNKRKTNYNLFISIDLKDSEALLNGVRKKINQGELLEALQQIIQEDNFVWIYQIELVAKKKENEQYMQLFPEEWQKALIELEEEDYFNEVTNPFFDYTEISDLLNSRDSLYRGKIIERAKDRVKSLLTVEGSDEIEN</sequence>
<feature type="domain" description="Calcineurin-like phosphoesterase" evidence="2">
    <location>
        <begin position="4"/>
        <end position="201"/>
    </location>
</feature>
<dbReference type="GO" id="GO:0004527">
    <property type="term" value="F:exonuclease activity"/>
    <property type="evidence" value="ECO:0007669"/>
    <property type="project" value="UniProtKB-KW"/>
</dbReference>
<dbReference type="EMBL" id="FXBJ01000002">
    <property type="protein sequence ID" value="SMH40225.1"/>
    <property type="molecule type" value="Genomic_DNA"/>
</dbReference>
<dbReference type="Pfam" id="PF00149">
    <property type="entry name" value="Metallophos"/>
    <property type="match status" value="1"/>
</dbReference>
<dbReference type="Gene3D" id="3.60.21.10">
    <property type="match status" value="1"/>
</dbReference>
<accession>A0A1X7NQH1</accession>
<dbReference type="PIRSF" id="PIRSF033091">
    <property type="entry name" value="Pesterase_YhaO"/>
    <property type="match status" value="1"/>
</dbReference>
<evidence type="ECO:0000313" key="4">
    <source>
        <dbReference type="Proteomes" id="UP000193435"/>
    </source>
</evidence>
<gene>
    <name evidence="3" type="ORF">SAMN04488700_2338</name>
</gene>
<dbReference type="OrthoDB" id="9773856at2"/>
<dbReference type="RefSeq" id="WP_085560357.1">
    <property type="nucleotide sequence ID" value="NZ_FOAH01000002.1"/>
</dbReference>
<evidence type="ECO:0000256" key="1">
    <source>
        <dbReference type="ARBA" id="ARBA00022801"/>
    </source>
</evidence>
<dbReference type="Proteomes" id="UP000193435">
    <property type="component" value="Unassembled WGS sequence"/>
</dbReference>
<keyword evidence="4" id="KW-1185">Reference proteome</keyword>
<keyword evidence="3" id="KW-0269">Exonuclease</keyword>
<keyword evidence="1" id="KW-0378">Hydrolase</keyword>
<dbReference type="InterPro" id="IPR050535">
    <property type="entry name" value="DNA_Repair-Maintenance_Comp"/>
</dbReference>
<evidence type="ECO:0000259" key="2">
    <source>
        <dbReference type="Pfam" id="PF00149"/>
    </source>
</evidence>
<dbReference type="STRING" id="1073423.SAMN04488700_2338"/>
<protein>
    <submittedName>
        <fullName evidence="3">DNA repair exonuclease SbcCD nuclease subunit</fullName>
    </submittedName>
</protein>
<dbReference type="InterPro" id="IPR014576">
    <property type="entry name" value="Pesterase_YhaO"/>
</dbReference>
<name>A0A1X7NQH1_9LACT</name>